<dbReference type="OrthoDB" id="9801098at2"/>
<dbReference type="GO" id="GO:0016799">
    <property type="term" value="F:hydrolase activity, hydrolyzing N-glycosyl compounds"/>
    <property type="evidence" value="ECO:0007669"/>
    <property type="project" value="TreeGrafter"/>
</dbReference>
<dbReference type="RefSeq" id="WP_110821218.1">
    <property type="nucleotide sequence ID" value="NZ_PRLG01000021.1"/>
</dbReference>
<comment type="similarity">
    <text evidence="1 2">Belongs to the LOG family.</text>
</comment>
<sequence>MKRICVFAGSNPGNHPDYTQQAINLGKQIADNGFSLVYGGSCMGLMGAVADAALENGGEVIGVMPTGLFHGEIVHGGLTQLIEVGTMHERKATMAELSDAFIALPGGMGTFEELFEVLCWAQIGIHRKPVGLLNVNGYYEPLMKLVEHSVHEGFSNTSHLSLWSLESEPAELIAKMSAYVPAQLTQKWTQLNEQK</sequence>
<dbReference type="Gene3D" id="3.40.50.450">
    <property type="match status" value="1"/>
</dbReference>
<evidence type="ECO:0000313" key="4">
    <source>
        <dbReference type="Proteomes" id="UP000247459"/>
    </source>
</evidence>
<evidence type="ECO:0000313" key="3">
    <source>
        <dbReference type="EMBL" id="PYY27377.1"/>
    </source>
</evidence>
<accession>A0A2W0C5M0</accession>
<dbReference type="AlphaFoldDB" id="A0A2W0C5M0"/>
<keyword evidence="2" id="KW-0203">Cytokinin biosynthesis</keyword>
<dbReference type="FunFam" id="3.40.50.450:FF:000012">
    <property type="entry name" value="LOG family protein YvdD"/>
    <property type="match status" value="1"/>
</dbReference>
<evidence type="ECO:0000256" key="1">
    <source>
        <dbReference type="ARBA" id="ARBA00006763"/>
    </source>
</evidence>
<dbReference type="InterPro" id="IPR031100">
    <property type="entry name" value="LOG_fam"/>
</dbReference>
<evidence type="ECO:0000256" key="2">
    <source>
        <dbReference type="RuleBase" id="RU363015"/>
    </source>
</evidence>
<dbReference type="Pfam" id="PF03641">
    <property type="entry name" value="Lysine_decarbox"/>
    <property type="match status" value="1"/>
</dbReference>
<reference evidence="3 4" key="1">
    <citation type="submission" date="2018-01" db="EMBL/GenBank/DDBJ databases">
        <title>Genome sequence of the PGP bacterium Paenibacillus illinoisensis E3.</title>
        <authorList>
            <person name="Rolli E."/>
            <person name="Marasco R."/>
            <person name="Bessem C."/>
            <person name="Michoud G."/>
            <person name="Gaiarsa S."/>
            <person name="Borin S."/>
            <person name="Daffonchio D."/>
        </authorList>
    </citation>
    <scope>NUCLEOTIDE SEQUENCE [LARGE SCALE GENOMIC DNA]</scope>
    <source>
        <strain evidence="3 4">E3</strain>
    </source>
</reference>
<dbReference type="InterPro" id="IPR005269">
    <property type="entry name" value="LOG"/>
</dbReference>
<dbReference type="NCBIfam" id="TIGR00730">
    <property type="entry name" value="Rossman fold protein, TIGR00730 family"/>
    <property type="match status" value="1"/>
</dbReference>
<dbReference type="PANTHER" id="PTHR31223:SF70">
    <property type="entry name" value="LOG FAMILY PROTEIN YJL055W"/>
    <property type="match status" value="1"/>
</dbReference>
<dbReference type="Proteomes" id="UP000247459">
    <property type="component" value="Unassembled WGS sequence"/>
</dbReference>
<name>A0A2W0C5M0_9BACL</name>
<comment type="caution">
    <text evidence="3">The sequence shown here is derived from an EMBL/GenBank/DDBJ whole genome shotgun (WGS) entry which is preliminary data.</text>
</comment>
<dbReference type="PANTHER" id="PTHR31223">
    <property type="entry name" value="LOG FAMILY PROTEIN YJL055W"/>
    <property type="match status" value="1"/>
</dbReference>
<dbReference type="GO" id="GO:0005829">
    <property type="term" value="C:cytosol"/>
    <property type="evidence" value="ECO:0007669"/>
    <property type="project" value="TreeGrafter"/>
</dbReference>
<proteinExistence type="inferred from homology"/>
<dbReference type="SUPFAM" id="SSF102405">
    <property type="entry name" value="MCP/YpsA-like"/>
    <property type="match status" value="1"/>
</dbReference>
<dbReference type="EC" id="3.2.2.n1" evidence="2"/>
<organism evidence="3 4">
    <name type="scientific">Paenibacillus illinoisensis</name>
    <dbReference type="NCBI Taxonomy" id="59845"/>
    <lineage>
        <taxon>Bacteria</taxon>
        <taxon>Bacillati</taxon>
        <taxon>Bacillota</taxon>
        <taxon>Bacilli</taxon>
        <taxon>Bacillales</taxon>
        <taxon>Paenibacillaceae</taxon>
        <taxon>Paenibacillus</taxon>
    </lineage>
</organism>
<dbReference type="EMBL" id="PRLG01000021">
    <property type="protein sequence ID" value="PYY27377.1"/>
    <property type="molecule type" value="Genomic_DNA"/>
</dbReference>
<dbReference type="GO" id="GO:0009691">
    <property type="term" value="P:cytokinin biosynthetic process"/>
    <property type="evidence" value="ECO:0007669"/>
    <property type="project" value="UniProtKB-UniRule"/>
</dbReference>
<protein>
    <recommendedName>
        <fullName evidence="2">Cytokinin riboside 5'-monophosphate phosphoribohydrolase</fullName>
        <ecNumber evidence="2">3.2.2.n1</ecNumber>
    </recommendedName>
</protein>
<keyword evidence="2" id="KW-0378">Hydrolase</keyword>
<gene>
    <name evidence="3" type="ORF">PIL02S_03930</name>
</gene>